<proteinExistence type="predicted"/>
<organism evidence="1">
    <name type="scientific">Pithovirus LCPAC304</name>
    <dbReference type="NCBI Taxonomy" id="2506594"/>
    <lineage>
        <taxon>Viruses</taxon>
        <taxon>Pithoviruses</taxon>
    </lineage>
</organism>
<accession>A0A481Z9Q9</accession>
<protein>
    <submittedName>
        <fullName evidence="1">Uncharacterized protein</fullName>
    </submittedName>
</protein>
<evidence type="ECO:0000313" key="1">
    <source>
        <dbReference type="EMBL" id="QBK92092.1"/>
    </source>
</evidence>
<name>A0A481Z9Q9_9VIRU</name>
<reference evidence="1" key="1">
    <citation type="journal article" date="2019" name="MBio">
        <title>Virus Genomes from Deep Sea Sediments Expand the Ocean Megavirome and Support Independent Origins of Viral Gigantism.</title>
        <authorList>
            <person name="Backstrom D."/>
            <person name="Yutin N."/>
            <person name="Jorgensen S.L."/>
            <person name="Dharamshi J."/>
            <person name="Homa F."/>
            <person name="Zaremba-Niedwiedzka K."/>
            <person name="Spang A."/>
            <person name="Wolf Y.I."/>
            <person name="Koonin E.V."/>
            <person name="Ettema T.J."/>
        </authorList>
    </citation>
    <scope>NUCLEOTIDE SEQUENCE</scope>
</reference>
<gene>
    <name evidence="1" type="ORF">LCPAC304_04390</name>
</gene>
<dbReference type="EMBL" id="MK500567">
    <property type="protein sequence ID" value="QBK92092.1"/>
    <property type="molecule type" value="Genomic_DNA"/>
</dbReference>
<sequence length="73" mass="8924">MMDVEDIDGLEFFNRKTGQKVRESEKLESLGKKIIYKYRLTWKNDTPEYTIEYYCDDHKKRIAVWARKNVKNF</sequence>